<dbReference type="RefSeq" id="WP_304386205.1">
    <property type="nucleotide sequence ID" value="NZ_JAUPBL010000152.1"/>
</dbReference>
<gene>
    <name evidence="1" type="ORF">Q5M86_12410</name>
</gene>
<keyword evidence="2" id="KW-1185">Reference proteome</keyword>
<sequence length="137" mass="15795">MQYVKFGSRRGNEGEIKLLDIFYNHNIVFAEVKAGAQKVKDKKFLKGTKIMIADGLTTVAVAIAKSDSDSLDKFNIKFNKNEIERVNISDWVIAAKVKIYKLKEEDYFPATIGKFYHIKNKEKIKLIDELIEKYSKD</sequence>
<dbReference type="Proteomes" id="UP001175147">
    <property type="component" value="Unassembled WGS sequence"/>
</dbReference>
<comment type="caution">
    <text evidence="1">The sequence shown here is derived from an EMBL/GenBank/DDBJ whole genome shotgun (WGS) entry which is preliminary data.</text>
</comment>
<proteinExistence type="predicted"/>
<dbReference type="EMBL" id="JAUPBM010000232">
    <property type="protein sequence ID" value="MDO7021574.1"/>
    <property type="molecule type" value="Genomic_DNA"/>
</dbReference>
<protein>
    <submittedName>
        <fullName evidence="1">ATPase</fullName>
    </submittedName>
</protein>
<evidence type="ECO:0000313" key="1">
    <source>
        <dbReference type="EMBL" id="MDO7021574.1"/>
    </source>
</evidence>
<evidence type="ECO:0000313" key="2">
    <source>
        <dbReference type="Proteomes" id="UP001175147"/>
    </source>
</evidence>
<accession>A0ABT8Z219</accession>
<reference evidence="1" key="1">
    <citation type="submission" date="2023-07" db="EMBL/GenBank/DDBJ databases">
        <title>Mucosal microbiota of week-old chicken and adult hens.</title>
        <authorList>
            <person name="Volf J."/>
            <person name="Karasova D."/>
            <person name="Crhanova M."/>
            <person name="Faldynova M."/>
            <person name="Prikrylova H."/>
            <person name="Zeman M."/>
            <person name="Babak V."/>
            <person name="Rajova J."/>
            <person name="Rychlik I."/>
        </authorList>
    </citation>
    <scope>NUCLEOTIDE SEQUENCE</scope>
    <source>
        <strain evidence="1">ET902</strain>
    </source>
</reference>
<name>A0ABT8Z219_9SPIR</name>
<organism evidence="1 2">
    <name type="scientific">Brachyspira innocens</name>
    <dbReference type="NCBI Taxonomy" id="13264"/>
    <lineage>
        <taxon>Bacteria</taxon>
        <taxon>Pseudomonadati</taxon>
        <taxon>Spirochaetota</taxon>
        <taxon>Spirochaetia</taxon>
        <taxon>Brachyspirales</taxon>
        <taxon>Brachyspiraceae</taxon>
        <taxon>Brachyspira</taxon>
    </lineage>
</organism>